<dbReference type="EMBL" id="KN831950">
    <property type="protein sequence ID" value="KIO11247.1"/>
    <property type="molecule type" value="Genomic_DNA"/>
</dbReference>
<evidence type="ECO:0000313" key="1">
    <source>
        <dbReference type="EMBL" id="KIO11247.1"/>
    </source>
</evidence>
<feature type="non-terminal residue" evidence="1">
    <location>
        <position position="143"/>
    </location>
</feature>
<dbReference type="Pfam" id="PF11735">
    <property type="entry name" value="CAP59_mtransfer"/>
    <property type="match status" value="1"/>
</dbReference>
<dbReference type="HOGENOM" id="CLU_1810797_0_0_1"/>
<dbReference type="InParanoid" id="A0A0C3KNQ8"/>
<sequence>MSSCLYTRTARTTKPRRSFAYSIRPQKVSASELPCGRQSRTRGPFNHRIEYLAKVRNQALDPLHELRDANDEFFDTIIFMNDILLCVDDVLELIWQSRRNSAGITCTADYVYHDDLVTHPSFTIRRALEDAPSENIFHDPDSS</sequence>
<dbReference type="STRING" id="870435.A0A0C3KNQ8"/>
<proteinExistence type="predicted"/>
<name>A0A0C3KNQ8_PISTI</name>
<keyword evidence="2" id="KW-1185">Reference proteome</keyword>
<dbReference type="GO" id="GO:0016740">
    <property type="term" value="F:transferase activity"/>
    <property type="evidence" value="ECO:0007669"/>
    <property type="project" value="UniProtKB-KW"/>
</dbReference>
<dbReference type="InterPro" id="IPR021047">
    <property type="entry name" value="Mannosyltransferase_CMT1"/>
</dbReference>
<organism evidence="1 2">
    <name type="scientific">Pisolithus tinctorius Marx 270</name>
    <dbReference type="NCBI Taxonomy" id="870435"/>
    <lineage>
        <taxon>Eukaryota</taxon>
        <taxon>Fungi</taxon>
        <taxon>Dikarya</taxon>
        <taxon>Basidiomycota</taxon>
        <taxon>Agaricomycotina</taxon>
        <taxon>Agaricomycetes</taxon>
        <taxon>Agaricomycetidae</taxon>
        <taxon>Boletales</taxon>
        <taxon>Sclerodermatineae</taxon>
        <taxon>Pisolithaceae</taxon>
        <taxon>Pisolithus</taxon>
    </lineage>
</organism>
<dbReference type="AlphaFoldDB" id="A0A0C3KNQ8"/>
<dbReference type="PANTHER" id="PTHR34144:SF1">
    <property type="entry name" value="CAPSULAR ASSOCIATED PROTEIN"/>
    <property type="match status" value="1"/>
</dbReference>
<dbReference type="OrthoDB" id="262547at2759"/>
<dbReference type="Proteomes" id="UP000054217">
    <property type="component" value="Unassembled WGS sequence"/>
</dbReference>
<keyword evidence="1" id="KW-0808">Transferase</keyword>
<accession>A0A0C3KNQ8</accession>
<dbReference type="PANTHER" id="PTHR34144">
    <property type="entry name" value="CHROMOSOME 8, WHOLE GENOME SHOTGUN SEQUENCE"/>
    <property type="match status" value="1"/>
</dbReference>
<evidence type="ECO:0000313" key="2">
    <source>
        <dbReference type="Proteomes" id="UP000054217"/>
    </source>
</evidence>
<reference evidence="1 2" key="1">
    <citation type="submission" date="2014-04" db="EMBL/GenBank/DDBJ databases">
        <authorList>
            <consortium name="DOE Joint Genome Institute"/>
            <person name="Kuo A."/>
            <person name="Kohler A."/>
            <person name="Costa M.D."/>
            <person name="Nagy L.G."/>
            <person name="Floudas D."/>
            <person name="Copeland A."/>
            <person name="Barry K.W."/>
            <person name="Cichocki N."/>
            <person name="Veneault-Fourrey C."/>
            <person name="LaButti K."/>
            <person name="Lindquist E.A."/>
            <person name="Lipzen A."/>
            <person name="Lundell T."/>
            <person name="Morin E."/>
            <person name="Murat C."/>
            <person name="Sun H."/>
            <person name="Tunlid A."/>
            <person name="Henrissat B."/>
            <person name="Grigoriev I.V."/>
            <person name="Hibbett D.S."/>
            <person name="Martin F."/>
            <person name="Nordberg H.P."/>
            <person name="Cantor M.N."/>
            <person name="Hua S.X."/>
        </authorList>
    </citation>
    <scope>NUCLEOTIDE SEQUENCE [LARGE SCALE GENOMIC DNA]</scope>
    <source>
        <strain evidence="1 2">Marx 270</strain>
    </source>
</reference>
<gene>
    <name evidence="1" type="ORF">M404DRAFT_994924</name>
</gene>
<protein>
    <submittedName>
        <fullName evidence="1">Glycosyltransferase family 69 protein</fullName>
    </submittedName>
</protein>
<reference evidence="2" key="2">
    <citation type="submission" date="2015-01" db="EMBL/GenBank/DDBJ databases">
        <title>Evolutionary Origins and Diversification of the Mycorrhizal Mutualists.</title>
        <authorList>
            <consortium name="DOE Joint Genome Institute"/>
            <consortium name="Mycorrhizal Genomics Consortium"/>
            <person name="Kohler A."/>
            <person name="Kuo A."/>
            <person name="Nagy L.G."/>
            <person name="Floudas D."/>
            <person name="Copeland A."/>
            <person name="Barry K.W."/>
            <person name="Cichocki N."/>
            <person name="Veneault-Fourrey C."/>
            <person name="LaButti K."/>
            <person name="Lindquist E.A."/>
            <person name="Lipzen A."/>
            <person name="Lundell T."/>
            <person name="Morin E."/>
            <person name="Murat C."/>
            <person name="Riley R."/>
            <person name="Ohm R."/>
            <person name="Sun H."/>
            <person name="Tunlid A."/>
            <person name="Henrissat B."/>
            <person name="Grigoriev I.V."/>
            <person name="Hibbett D.S."/>
            <person name="Martin F."/>
        </authorList>
    </citation>
    <scope>NUCLEOTIDE SEQUENCE [LARGE SCALE GENOMIC DNA]</scope>
    <source>
        <strain evidence="2">Marx 270</strain>
    </source>
</reference>